<feature type="coiled-coil region" evidence="1">
    <location>
        <begin position="340"/>
        <end position="367"/>
    </location>
</feature>
<dbReference type="RefSeq" id="WP_160938944.1">
    <property type="nucleotide sequence ID" value="NZ_SNVJ01000023.1"/>
</dbReference>
<evidence type="ECO:0000313" key="4">
    <source>
        <dbReference type="Proteomes" id="UP000460715"/>
    </source>
</evidence>
<keyword evidence="2" id="KW-1133">Transmembrane helix</keyword>
<proteinExistence type="predicted"/>
<dbReference type="Proteomes" id="UP000460715">
    <property type="component" value="Unassembled WGS sequence"/>
</dbReference>
<keyword evidence="1" id="KW-0175">Coiled coil</keyword>
<feature type="transmembrane region" description="Helical" evidence="2">
    <location>
        <begin position="26"/>
        <end position="45"/>
    </location>
</feature>
<evidence type="ECO:0000256" key="2">
    <source>
        <dbReference type="SAM" id="Phobius"/>
    </source>
</evidence>
<feature type="transmembrane region" description="Helical" evidence="2">
    <location>
        <begin position="57"/>
        <end position="77"/>
    </location>
</feature>
<feature type="coiled-coil region" evidence="1">
    <location>
        <begin position="92"/>
        <end position="119"/>
    </location>
</feature>
<organism evidence="3 4">
    <name type="scientific">Teichococcus coralli</name>
    <dbReference type="NCBI Taxonomy" id="2545983"/>
    <lineage>
        <taxon>Bacteria</taxon>
        <taxon>Pseudomonadati</taxon>
        <taxon>Pseudomonadota</taxon>
        <taxon>Alphaproteobacteria</taxon>
        <taxon>Acetobacterales</taxon>
        <taxon>Roseomonadaceae</taxon>
        <taxon>Roseomonas</taxon>
    </lineage>
</organism>
<comment type="caution">
    <text evidence="3">The sequence shown here is derived from an EMBL/GenBank/DDBJ whole genome shotgun (WGS) entry which is preliminary data.</text>
</comment>
<dbReference type="AlphaFoldDB" id="A0A845BEY8"/>
<protein>
    <submittedName>
        <fullName evidence="3">Uncharacterized protein</fullName>
    </submittedName>
</protein>
<keyword evidence="2" id="KW-0812">Transmembrane</keyword>
<accession>A0A845BEY8</accession>
<keyword evidence="2" id="KW-0472">Membrane</keyword>
<sequence>MSAEAVRQEEPGWGELITLMGWPWKLALALVVCGPALLWTSPSGFVDPGLSTWNGGAALACIAAAAVIALGGSLHALRALLRRAAEEPSLEAAEAQDLVRGLRQLLEQQQQQVHEATGAASRAVATAAQLSGLAGHVEKQFRQTLEQASPAAALMTRPDHPERGEAEARLARLEASARQVEAAAESLLAPSAVLRQMEEGILRLQQGAAEATGMLQAFPAAAERLEASVRVLDALPDSTRPLILAAQALTEQGDAARRQSEQTRQQLEVLVHGLGGHVERVLRNEATLGDAARYLTETTDRFAGGLAALESHAVRLQAMISIAGNREMEAAPLHEALATLRQQAASMAELTESLEMLRHRLDDARALPAARHVTLEQLGMMEADAAQLLQEAAAMPQQPLPPAFASRAAKLLQAMQENIRHLHAAAGGTPPTAA</sequence>
<evidence type="ECO:0000313" key="3">
    <source>
        <dbReference type="EMBL" id="MXP65535.1"/>
    </source>
</evidence>
<keyword evidence="4" id="KW-1185">Reference proteome</keyword>
<name>A0A845BEY8_9PROT</name>
<dbReference type="EMBL" id="SNVJ01000023">
    <property type="protein sequence ID" value="MXP65535.1"/>
    <property type="molecule type" value="Genomic_DNA"/>
</dbReference>
<gene>
    <name evidence="3" type="ORF">E0493_19490</name>
</gene>
<evidence type="ECO:0000256" key="1">
    <source>
        <dbReference type="SAM" id="Coils"/>
    </source>
</evidence>
<dbReference type="OrthoDB" id="10008975at2"/>
<reference evidence="3 4" key="1">
    <citation type="submission" date="2019-03" db="EMBL/GenBank/DDBJ databases">
        <title>Roseomonas sp. a novel Roseomonas species isolated from Sea whip Gorgonian.</title>
        <authorList>
            <person name="Li F."/>
            <person name="Pan X."/>
            <person name="Huang S."/>
            <person name="Li Z."/>
            <person name="Meng B."/>
        </authorList>
    </citation>
    <scope>NUCLEOTIDE SEQUENCE [LARGE SCALE GENOMIC DNA]</scope>
    <source>
        <strain evidence="3 4">M0104</strain>
    </source>
</reference>